<dbReference type="InterPro" id="IPR036397">
    <property type="entry name" value="RNaseH_sf"/>
</dbReference>
<dbReference type="InterPro" id="IPR056924">
    <property type="entry name" value="SH3_Tf2-1"/>
</dbReference>
<dbReference type="SUPFAM" id="SSF53098">
    <property type="entry name" value="Ribonuclease H-like"/>
    <property type="match status" value="1"/>
</dbReference>
<name>A0A834G6X5_RHOSS</name>
<protein>
    <recommendedName>
        <fullName evidence="2">Tf2-1-like SH3-like domain-containing protein</fullName>
    </recommendedName>
</protein>
<dbReference type="Proteomes" id="UP000626092">
    <property type="component" value="Unassembled WGS sequence"/>
</dbReference>
<evidence type="ECO:0000256" key="1">
    <source>
        <dbReference type="SAM" id="MobiDB-lite"/>
    </source>
</evidence>
<dbReference type="InterPro" id="IPR012337">
    <property type="entry name" value="RNaseH-like_sf"/>
</dbReference>
<dbReference type="Pfam" id="PF24626">
    <property type="entry name" value="SH3_Tf2-1"/>
    <property type="match status" value="1"/>
</dbReference>
<evidence type="ECO:0000313" key="3">
    <source>
        <dbReference type="EMBL" id="KAF7126963.1"/>
    </source>
</evidence>
<evidence type="ECO:0000313" key="4">
    <source>
        <dbReference type="Proteomes" id="UP000626092"/>
    </source>
</evidence>
<organism evidence="3 4">
    <name type="scientific">Rhododendron simsii</name>
    <name type="common">Sims's rhododendron</name>
    <dbReference type="NCBI Taxonomy" id="118357"/>
    <lineage>
        <taxon>Eukaryota</taxon>
        <taxon>Viridiplantae</taxon>
        <taxon>Streptophyta</taxon>
        <taxon>Embryophyta</taxon>
        <taxon>Tracheophyta</taxon>
        <taxon>Spermatophyta</taxon>
        <taxon>Magnoliopsida</taxon>
        <taxon>eudicotyledons</taxon>
        <taxon>Gunneridae</taxon>
        <taxon>Pentapetalae</taxon>
        <taxon>asterids</taxon>
        <taxon>Ericales</taxon>
        <taxon>Ericaceae</taxon>
        <taxon>Ericoideae</taxon>
        <taxon>Rhodoreae</taxon>
        <taxon>Rhododendron</taxon>
    </lineage>
</organism>
<dbReference type="Gene3D" id="3.30.420.10">
    <property type="entry name" value="Ribonuclease H-like superfamily/Ribonuclease H"/>
    <property type="match status" value="1"/>
</dbReference>
<feature type="domain" description="Tf2-1-like SH3-like" evidence="2">
    <location>
        <begin position="377"/>
        <end position="440"/>
    </location>
</feature>
<evidence type="ECO:0000259" key="2">
    <source>
        <dbReference type="Pfam" id="PF24626"/>
    </source>
</evidence>
<dbReference type="PANTHER" id="PTHR45835">
    <property type="entry name" value="YALI0A06105P"/>
    <property type="match status" value="1"/>
</dbReference>
<dbReference type="AlphaFoldDB" id="A0A834G6X5"/>
<dbReference type="GO" id="GO:0003676">
    <property type="term" value="F:nucleic acid binding"/>
    <property type="evidence" value="ECO:0007669"/>
    <property type="project" value="InterPro"/>
</dbReference>
<reference evidence="3" key="1">
    <citation type="submission" date="2019-11" db="EMBL/GenBank/DDBJ databases">
        <authorList>
            <person name="Liu Y."/>
            <person name="Hou J."/>
            <person name="Li T.-Q."/>
            <person name="Guan C.-H."/>
            <person name="Wu X."/>
            <person name="Wu H.-Z."/>
            <person name="Ling F."/>
            <person name="Zhang R."/>
            <person name="Shi X.-G."/>
            <person name="Ren J.-P."/>
            <person name="Chen E.-F."/>
            <person name="Sun J.-M."/>
        </authorList>
    </citation>
    <scope>NUCLEOTIDE SEQUENCE</scope>
    <source>
        <strain evidence="3">Adult_tree_wgs_1</strain>
        <tissue evidence="3">Leaves</tissue>
    </source>
</reference>
<dbReference type="CDD" id="cd00303">
    <property type="entry name" value="retropepsin_like"/>
    <property type="match status" value="1"/>
</dbReference>
<sequence length="542" mass="61281">MDPKLANPNPPELKAPTNSFTSYASNSPTYMLFKTLTPKEMDARRAKGLCFNCDERFVKGHRCQKKQLYVITGDEEEEDDTGQDNPGVEEATLEDEVHISVHALAGSNSFRTMRVVGTVKGKEMVILIDSGSTHNFIDPRVAKIYGIMVEQTPDLTVTVVDGTRLCSKGWLSTLGPIVWDFKNLKMQFNWLAKPFLLEGNTQCKVEQQKWLTKLLGYDYEIVYKAGHENKVANALSRLGGDQDTMAALTVVQADWLVVGSNKHLRLLILGEVHGSPERGRSVVCDTYQRNKTETVASPRLLRPLPIPERIWTKISMDFMERLPVSQGKSVIFVVVDRLSKYVHFMALSHPYTSQDVAKNLMKQQANKHMFEREFELGDWVYLRLQPYKRTTLQARSNLKLCPRFYGPFQVIKRIGKVAYQLNLPPHSKLHPVFHVSLLKKKLGSRVVAHPTIPPVSSDGVLKPQLVAVLDRRLVKYKRKLATQVLIQWSGSFPEDATWEFYHELLSKFPKFQPWGQGPSQGAGHDTCLTMSDQAKELGAMGG</sequence>
<dbReference type="InterPro" id="IPR016197">
    <property type="entry name" value="Chromo-like_dom_sf"/>
</dbReference>
<dbReference type="OrthoDB" id="1430630at2759"/>
<comment type="caution">
    <text evidence="3">The sequence shown here is derived from an EMBL/GenBank/DDBJ whole genome shotgun (WGS) entry which is preliminary data.</text>
</comment>
<proteinExistence type="predicted"/>
<dbReference type="PANTHER" id="PTHR45835:SF99">
    <property type="entry name" value="CHROMO DOMAIN-CONTAINING PROTEIN-RELATED"/>
    <property type="match status" value="1"/>
</dbReference>
<dbReference type="InterPro" id="IPR021109">
    <property type="entry name" value="Peptidase_aspartic_dom_sf"/>
</dbReference>
<dbReference type="EMBL" id="WJXA01000011">
    <property type="protein sequence ID" value="KAF7126963.1"/>
    <property type="molecule type" value="Genomic_DNA"/>
</dbReference>
<dbReference type="SUPFAM" id="SSF54160">
    <property type="entry name" value="Chromo domain-like"/>
    <property type="match status" value="1"/>
</dbReference>
<feature type="region of interest" description="Disordered" evidence="1">
    <location>
        <begin position="1"/>
        <end position="21"/>
    </location>
</feature>
<accession>A0A834G6X5</accession>
<dbReference type="Gene3D" id="2.40.70.10">
    <property type="entry name" value="Acid Proteases"/>
    <property type="match status" value="1"/>
</dbReference>
<gene>
    <name evidence="3" type="ORF">RHSIM_Rhsim11G0145700</name>
</gene>
<keyword evidence="4" id="KW-1185">Reference proteome</keyword>